<dbReference type="OrthoDB" id="198977at2759"/>
<proteinExistence type="predicted"/>
<organism evidence="7">
    <name type="scientific">Aphanomyces invadans</name>
    <dbReference type="NCBI Taxonomy" id="157072"/>
    <lineage>
        <taxon>Eukaryota</taxon>
        <taxon>Sar</taxon>
        <taxon>Stramenopiles</taxon>
        <taxon>Oomycota</taxon>
        <taxon>Saprolegniomycetes</taxon>
        <taxon>Saprolegniales</taxon>
        <taxon>Verrucalvaceae</taxon>
        <taxon>Aphanomyces</taxon>
    </lineage>
</organism>
<accession>A0A024UU86</accession>
<feature type="coiled-coil region" evidence="4">
    <location>
        <begin position="986"/>
        <end position="1055"/>
    </location>
</feature>
<feature type="region of interest" description="Disordered" evidence="5">
    <location>
        <begin position="13"/>
        <end position="78"/>
    </location>
</feature>
<gene>
    <name evidence="7" type="ORF">H310_00077</name>
</gene>
<evidence type="ECO:0000313" key="7">
    <source>
        <dbReference type="EMBL" id="ETW09510.1"/>
    </source>
</evidence>
<evidence type="ECO:0000256" key="3">
    <source>
        <dbReference type="ARBA" id="ARBA00023054"/>
    </source>
</evidence>
<dbReference type="PANTHER" id="PTHR10013:SF0">
    <property type="entry name" value="GENERAL VESICULAR TRANSPORT FACTOR P115"/>
    <property type="match status" value="1"/>
</dbReference>
<dbReference type="eggNOG" id="KOG0946">
    <property type="taxonomic scope" value="Eukaryota"/>
</dbReference>
<dbReference type="AlphaFoldDB" id="A0A024UU86"/>
<evidence type="ECO:0000256" key="4">
    <source>
        <dbReference type="SAM" id="Coils"/>
    </source>
</evidence>
<dbReference type="GO" id="GO:0006886">
    <property type="term" value="P:intracellular protein transport"/>
    <property type="evidence" value="ECO:0007669"/>
    <property type="project" value="InterPro"/>
</dbReference>
<dbReference type="STRING" id="157072.A0A024UU86"/>
<dbReference type="GO" id="GO:0000139">
    <property type="term" value="C:Golgi membrane"/>
    <property type="evidence" value="ECO:0007669"/>
    <property type="project" value="InterPro"/>
</dbReference>
<comment type="subcellular location">
    <subcellularLocation>
        <location evidence="1">Golgi apparatus</location>
    </subcellularLocation>
</comment>
<protein>
    <recommendedName>
        <fullName evidence="6">Vesicle tethering protein Uso1/P115-like head domain-containing protein</fullName>
    </recommendedName>
</protein>
<evidence type="ECO:0000259" key="6">
    <source>
        <dbReference type="Pfam" id="PF04869"/>
    </source>
</evidence>
<sequence length="1114" mass="122303">MINIMKRFVESSVNQAVSDDAPTTDDATAMGMSGESGVSLPPSSIDPPQSTERPTPRVGGVAPAPTSRERTPSSTVTLRRSVPKADLVMAIERFQYAMLLAERKTAVGQLQKLWADADIPDEAHRLIIPVILNALVTDPRDTELMEAMLELMQSIVTVNPSNATFLLQEPHALDTILGLMQDPSPWIRGPTVQLIKRVQDGDSSSFATHILACQEGLRLLLEVVEDKREHIRDTAVQILLSMTLNQTPMTLRHVQQFLAFEDGFTRLFQIVDLELDGHGMESAVLADSLHVILNMVRNNTMTQSLLRETPFIPVLFPLLLEAGLPPSPSDQRADHDDAMSSEPAGAAGLDSALEILASVVGPVFANTPPEELDEIARRDQTKRHDERGAVQAHLAALPEVVQAVGEVACRGVSLADRKHAIQVLHLLCDENDANQVMALTLTSMTGPTPMYVLSMCLALDVHHEETPLGASARTLLDNVWYNDLAKISILQHIHVPPPHEAGAIEPVGQALIKRMATTLDALVAQSTAALSLTPKDAAKIVWKCCARWRSLLHNNECKLLALRVPAPHATHAVSGSCFLTACVKWVVDMPRTKAHYPVLVGLFRLVLGWVHGCGPAIQEIVTSIPTLTFLCQNIDKLPANNATSDQIEVELAGLSAMMLGVCLDGLDGKSPVPLTKEQVLGWITRQVGLQKFTDAFGHMQQLSTFQNSSTRTGADGVAAVYDKTFVQWFKHVADTTRVGILNVYMGAASSGGTVGDDSRSRAYQDLIRMQDQQLHALQEQVRHLTTGGAPAPSSLDALENELASARTFIADLKQAQDHNESRIRGLAAANDLVERELQRKEAELKTFLQSAKPPSSSTLPASSSASLNDRAWPEEHQLRMDQLENDLRRLQRQLQDKDDELDGARHTIELLSVHQSIVSTAHVPTRDQSVQVDGPDETVLVHQRVATLERELQEAHDMHRATVSTLVARHEQAAKEWESDASAKLNQALQAQAARLDAQHQAQVDEWNVTRMKQESQLNRLQNVFEQLQNESAKMLQLEAEVNRLQAANQAQMESVASASETEQDVLMLLGSLEIQCRSFRDVLEQVLGPEGVNKALKLSQDRGAVNLFARDYK</sequence>
<dbReference type="GO" id="GO:0005783">
    <property type="term" value="C:endoplasmic reticulum"/>
    <property type="evidence" value="ECO:0007669"/>
    <property type="project" value="TreeGrafter"/>
</dbReference>
<evidence type="ECO:0000256" key="5">
    <source>
        <dbReference type="SAM" id="MobiDB-lite"/>
    </source>
</evidence>
<dbReference type="GO" id="GO:0005795">
    <property type="term" value="C:Golgi stack"/>
    <property type="evidence" value="ECO:0007669"/>
    <property type="project" value="TreeGrafter"/>
</dbReference>
<dbReference type="RefSeq" id="XP_008860921.1">
    <property type="nucleotide sequence ID" value="XM_008862699.1"/>
</dbReference>
<name>A0A024UU86_9STRA</name>
<evidence type="ECO:0000256" key="1">
    <source>
        <dbReference type="ARBA" id="ARBA00004555"/>
    </source>
</evidence>
<dbReference type="Pfam" id="PF04869">
    <property type="entry name" value="Uso1_p115_head"/>
    <property type="match status" value="1"/>
</dbReference>
<dbReference type="EMBL" id="KI913952">
    <property type="protein sequence ID" value="ETW09510.1"/>
    <property type="molecule type" value="Genomic_DNA"/>
</dbReference>
<dbReference type="GO" id="GO:0048211">
    <property type="term" value="P:Golgi vesicle docking"/>
    <property type="evidence" value="ECO:0007669"/>
    <property type="project" value="TreeGrafter"/>
</dbReference>
<dbReference type="InterPro" id="IPR024095">
    <property type="entry name" value="Vesicle_P115"/>
</dbReference>
<dbReference type="Gene3D" id="1.25.10.10">
    <property type="entry name" value="Leucine-rich Repeat Variant"/>
    <property type="match status" value="1"/>
</dbReference>
<evidence type="ECO:0000256" key="2">
    <source>
        <dbReference type="ARBA" id="ARBA00023034"/>
    </source>
</evidence>
<dbReference type="GO" id="GO:0006888">
    <property type="term" value="P:endoplasmic reticulum to Golgi vesicle-mediated transport"/>
    <property type="evidence" value="ECO:0007669"/>
    <property type="project" value="TreeGrafter"/>
</dbReference>
<dbReference type="InterPro" id="IPR006953">
    <property type="entry name" value="Vesicle_Uso1_P115_head"/>
</dbReference>
<dbReference type="SUPFAM" id="SSF48371">
    <property type="entry name" value="ARM repeat"/>
    <property type="match status" value="1"/>
</dbReference>
<dbReference type="VEuPathDB" id="FungiDB:H310_00077"/>
<feature type="domain" description="Vesicle tethering protein Uso1/P115-like head" evidence="6">
    <location>
        <begin position="538"/>
        <end position="731"/>
    </location>
</feature>
<reference evidence="7" key="1">
    <citation type="submission" date="2013-12" db="EMBL/GenBank/DDBJ databases">
        <title>The Genome Sequence of Aphanomyces invadans NJM9701.</title>
        <authorList>
            <consortium name="The Broad Institute Genomics Platform"/>
            <person name="Russ C."/>
            <person name="Tyler B."/>
            <person name="van West P."/>
            <person name="Dieguez-Uribeondo J."/>
            <person name="Young S.K."/>
            <person name="Zeng Q."/>
            <person name="Gargeya S."/>
            <person name="Fitzgerald M."/>
            <person name="Abouelleil A."/>
            <person name="Alvarado L."/>
            <person name="Chapman S.B."/>
            <person name="Gainer-Dewar J."/>
            <person name="Goldberg J."/>
            <person name="Griggs A."/>
            <person name="Gujja S."/>
            <person name="Hansen M."/>
            <person name="Howarth C."/>
            <person name="Imamovic A."/>
            <person name="Ireland A."/>
            <person name="Larimer J."/>
            <person name="McCowan C."/>
            <person name="Murphy C."/>
            <person name="Pearson M."/>
            <person name="Poon T.W."/>
            <person name="Priest M."/>
            <person name="Roberts A."/>
            <person name="Saif S."/>
            <person name="Shea T."/>
            <person name="Sykes S."/>
            <person name="Wortman J."/>
            <person name="Nusbaum C."/>
            <person name="Birren B."/>
        </authorList>
    </citation>
    <scope>NUCLEOTIDE SEQUENCE [LARGE SCALE GENOMIC DNA]</scope>
    <source>
        <strain evidence="7">NJM9701</strain>
    </source>
</reference>
<dbReference type="InterPro" id="IPR016024">
    <property type="entry name" value="ARM-type_fold"/>
</dbReference>
<dbReference type="PANTHER" id="PTHR10013">
    <property type="entry name" value="GENERAL VESICULAR TRANSPORT FACTOR P115"/>
    <property type="match status" value="1"/>
</dbReference>
<feature type="compositionally biased region" description="Low complexity" evidence="5">
    <location>
        <begin position="19"/>
        <end position="29"/>
    </location>
</feature>
<keyword evidence="3 4" id="KW-0175">Coiled coil</keyword>
<dbReference type="GeneID" id="20077127"/>
<dbReference type="GO" id="GO:0012507">
    <property type="term" value="C:ER to Golgi transport vesicle membrane"/>
    <property type="evidence" value="ECO:0007669"/>
    <property type="project" value="TreeGrafter"/>
</dbReference>
<dbReference type="InterPro" id="IPR011989">
    <property type="entry name" value="ARM-like"/>
</dbReference>
<feature type="region of interest" description="Disordered" evidence="5">
    <location>
        <begin position="846"/>
        <end position="869"/>
    </location>
</feature>
<dbReference type="GO" id="GO:0048280">
    <property type="term" value="P:vesicle fusion with Golgi apparatus"/>
    <property type="evidence" value="ECO:0007669"/>
    <property type="project" value="InterPro"/>
</dbReference>
<keyword evidence="2" id="KW-0333">Golgi apparatus</keyword>
<feature type="compositionally biased region" description="Low complexity" evidence="5">
    <location>
        <begin position="850"/>
        <end position="866"/>
    </location>
</feature>